<dbReference type="RefSeq" id="WP_163757520.1">
    <property type="nucleotide sequence ID" value="NZ_BLKW01000004.1"/>
</dbReference>
<feature type="transmembrane region" description="Helical" evidence="5">
    <location>
        <begin position="32"/>
        <end position="53"/>
    </location>
</feature>
<comment type="subcellular location">
    <subcellularLocation>
        <location evidence="1">Endomembrane system</location>
        <topology evidence="1">Multi-pass membrane protein</topology>
    </subcellularLocation>
</comment>
<keyword evidence="4 5" id="KW-0472">Membrane</keyword>
<dbReference type="PANTHER" id="PTHR43847:SF1">
    <property type="entry name" value="BLL3993 PROTEIN"/>
    <property type="match status" value="1"/>
</dbReference>
<evidence type="ECO:0000313" key="6">
    <source>
        <dbReference type="EMBL" id="GFG75050.1"/>
    </source>
</evidence>
<keyword evidence="7" id="KW-1185">Reference proteome</keyword>
<sequence>MKTLGKGAVSSALGLAAFGLTLFLPAGTLHYWQAWAFLAVFALSTWIPSIYVLRTNPAALERRMRAGPFAETRTLQKIIISVVFVSFTAMMAVSALDHRLGWSRVPASVCVVGDVLVMLGLGLAMLVVIQNSYAAANVTVEAEQKLVSTGLYGIVRHPMYVGNVILMLGVPLALGSYWGLVFLIPGLVVLVLRIRDEEQVLQRELAGYREYQHKVRYRLVPYIW</sequence>
<evidence type="ECO:0000256" key="1">
    <source>
        <dbReference type="ARBA" id="ARBA00004127"/>
    </source>
</evidence>
<feature type="transmembrane region" description="Helical" evidence="5">
    <location>
        <begin position="150"/>
        <end position="170"/>
    </location>
</feature>
<proteinExistence type="predicted"/>
<comment type="caution">
    <text evidence="6">The sequence shown here is derived from an EMBL/GenBank/DDBJ whole genome shotgun (WGS) entry which is preliminary data.</text>
</comment>
<dbReference type="InterPro" id="IPR052527">
    <property type="entry name" value="Metal_cation-efflux_comp"/>
</dbReference>
<feature type="transmembrane region" description="Helical" evidence="5">
    <location>
        <begin position="7"/>
        <end position="26"/>
    </location>
</feature>
<evidence type="ECO:0000313" key="7">
    <source>
        <dbReference type="Proteomes" id="UP000465361"/>
    </source>
</evidence>
<protein>
    <submittedName>
        <fullName evidence="6">Membrane protein</fullName>
    </submittedName>
</protein>
<feature type="transmembrane region" description="Helical" evidence="5">
    <location>
        <begin position="176"/>
        <end position="194"/>
    </location>
</feature>
<dbReference type="PANTHER" id="PTHR43847">
    <property type="entry name" value="BLL3993 PROTEIN"/>
    <property type="match status" value="1"/>
</dbReference>
<feature type="transmembrane region" description="Helical" evidence="5">
    <location>
        <begin position="74"/>
        <end position="93"/>
    </location>
</feature>
<evidence type="ECO:0000256" key="5">
    <source>
        <dbReference type="SAM" id="Phobius"/>
    </source>
</evidence>
<dbReference type="Gene3D" id="1.20.120.1630">
    <property type="match status" value="1"/>
</dbReference>
<organism evidence="6 7">
    <name type="scientific">Mycobacterium botniense</name>
    <dbReference type="NCBI Taxonomy" id="84962"/>
    <lineage>
        <taxon>Bacteria</taxon>
        <taxon>Bacillati</taxon>
        <taxon>Actinomycetota</taxon>
        <taxon>Actinomycetes</taxon>
        <taxon>Mycobacteriales</taxon>
        <taxon>Mycobacteriaceae</taxon>
        <taxon>Mycobacterium</taxon>
    </lineage>
</organism>
<name>A0A7I9XZ67_9MYCO</name>
<evidence type="ECO:0000256" key="3">
    <source>
        <dbReference type="ARBA" id="ARBA00022989"/>
    </source>
</evidence>
<keyword evidence="3 5" id="KW-1133">Transmembrane helix</keyword>
<keyword evidence="2 5" id="KW-0812">Transmembrane</keyword>
<dbReference type="AlphaFoldDB" id="A0A7I9XZ67"/>
<dbReference type="GO" id="GO:0012505">
    <property type="term" value="C:endomembrane system"/>
    <property type="evidence" value="ECO:0007669"/>
    <property type="project" value="UniProtKB-SubCell"/>
</dbReference>
<accession>A0A7I9XZ67</accession>
<dbReference type="Pfam" id="PF04191">
    <property type="entry name" value="PEMT"/>
    <property type="match status" value="1"/>
</dbReference>
<reference evidence="6 7" key="1">
    <citation type="journal article" date="2019" name="Emerg. Microbes Infect.">
        <title>Comprehensive subspecies identification of 175 nontuberculous mycobacteria species based on 7547 genomic profiles.</title>
        <authorList>
            <person name="Matsumoto Y."/>
            <person name="Kinjo T."/>
            <person name="Motooka D."/>
            <person name="Nabeya D."/>
            <person name="Jung N."/>
            <person name="Uechi K."/>
            <person name="Horii T."/>
            <person name="Iida T."/>
            <person name="Fujita J."/>
            <person name="Nakamura S."/>
        </authorList>
    </citation>
    <scope>NUCLEOTIDE SEQUENCE [LARGE SCALE GENOMIC DNA]</scope>
    <source>
        <strain evidence="6 7">JCM 17322</strain>
    </source>
</reference>
<dbReference type="InterPro" id="IPR007318">
    <property type="entry name" value="Phopholipid_MeTrfase"/>
</dbReference>
<evidence type="ECO:0000256" key="2">
    <source>
        <dbReference type="ARBA" id="ARBA00022692"/>
    </source>
</evidence>
<dbReference type="EMBL" id="BLKW01000004">
    <property type="protein sequence ID" value="GFG75050.1"/>
    <property type="molecule type" value="Genomic_DNA"/>
</dbReference>
<dbReference type="Proteomes" id="UP000465361">
    <property type="component" value="Unassembled WGS sequence"/>
</dbReference>
<evidence type="ECO:0000256" key="4">
    <source>
        <dbReference type="ARBA" id="ARBA00023136"/>
    </source>
</evidence>
<gene>
    <name evidence="6" type="ORF">MBOT_24150</name>
</gene>
<feature type="transmembrane region" description="Helical" evidence="5">
    <location>
        <begin position="105"/>
        <end position="129"/>
    </location>
</feature>